<keyword evidence="3" id="KW-1185">Reference proteome</keyword>
<evidence type="ECO:0000313" key="3">
    <source>
        <dbReference type="Proteomes" id="UP000299102"/>
    </source>
</evidence>
<accession>A0A4C1VKJ8</accession>
<feature type="region of interest" description="Disordered" evidence="1">
    <location>
        <begin position="185"/>
        <end position="223"/>
    </location>
</feature>
<evidence type="ECO:0000256" key="1">
    <source>
        <dbReference type="SAM" id="MobiDB-lite"/>
    </source>
</evidence>
<feature type="region of interest" description="Disordered" evidence="1">
    <location>
        <begin position="132"/>
        <end position="172"/>
    </location>
</feature>
<organism evidence="2 3">
    <name type="scientific">Eumeta variegata</name>
    <name type="common">Bagworm moth</name>
    <name type="synonym">Eumeta japonica</name>
    <dbReference type="NCBI Taxonomy" id="151549"/>
    <lineage>
        <taxon>Eukaryota</taxon>
        <taxon>Metazoa</taxon>
        <taxon>Ecdysozoa</taxon>
        <taxon>Arthropoda</taxon>
        <taxon>Hexapoda</taxon>
        <taxon>Insecta</taxon>
        <taxon>Pterygota</taxon>
        <taxon>Neoptera</taxon>
        <taxon>Endopterygota</taxon>
        <taxon>Lepidoptera</taxon>
        <taxon>Glossata</taxon>
        <taxon>Ditrysia</taxon>
        <taxon>Tineoidea</taxon>
        <taxon>Psychidae</taxon>
        <taxon>Oiketicinae</taxon>
        <taxon>Eumeta</taxon>
    </lineage>
</organism>
<dbReference type="AlphaFoldDB" id="A0A4C1VKJ8"/>
<comment type="caution">
    <text evidence="2">The sequence shown here is derived from an EMBL/GenBank/DDBJ whole genome shotgun (WGS) entry which is preliminary data.</text>
</comment>
<protein>
    <submittedName>
        <fullName evidence="2">Uncharacterized protein</fullName>
    </submittedName>
</protein>
<reference evidence="2 3" key="1">
    <citation type="journal article" date="2019" name="Commun. Biol.">
        <title>The bagworm genome reveals a unique fibroin gene that provides high tensile strength.</title>
        <authorList>
            <person name="Kono N."/>
            <person name="Nakamura H."/>
            <person name="Ohtoshi R."/>
            <person name="Tomita M."/>
            <person name="Numata K."/>
            <person name="Arakawa K."/>
        </authorList>
    </citation>
    <scope>NUCLEOTIDE SEQUENCE [LARGE SCALE GENOMIC DNA]</scope>
</reference>
<evidence type="ECO:0000313" key="2">
    <source>
        <dbReference type="EMBL" id="GBP38394.1"/>
    </source>
</evidence>
<gene>
    <name evidence="2" type="ORF">EVAR_28190_1</name>
</gene>
<name>A0A4C1VKJ8_EUMVA</name>
<sequence>MWFKAKIECETREAARGGAGRPRRRAPPVAAGVRLVERARAPAGRATGRRAAEGASAHQRLHSAYNFSKLFALSQITTLRHLQLSSTFLINGPPFTNGVQAARAERRFNTKQETLHIKAFVILFGISTHTRLEERSAPGRRSGAPRPRRKTSAGTPAARPAPPRAHQATNGHPRTQYLAHITLLLNSRPTDDTNRPTEVPKYAREASVRGQLSKTDNPKYYCA</sequence>
<dbReference type="Proteomes" id="UP000299102">
    <property type="component" value="Unassembled WGS sequence"/>
</dbReference>
<dbReference type="EMBL" id="BGZK01000348">
    <property type="protein sequence ID" value="GBP38394.1"/>
    <property type="molecule type" value="Genomic_DNA"/>
</dbReference>
<proteinExistence type="predicted"/>